<reference evidence="1 2" key="1">
    <citation type="submission" date="2007-03" db="EMBL/GenBank/DDBJ databases">
        <authorList>
            <person name="Stal L."/>
            <person name="Ferriera S."/>
            <person name="Johnson J."/>
            <person name="Kravitz S."/>
            <person name="Beeson K."/>
            <person name="Sutton G."/>
            <person name="Rogers Y.-H."/>
            <person name="Friedman R."/>
            <person name="Frazier M."/>
            <person name="Venter J.C."/>
        </authorList>
    </citation>
    <scope>NUCLEOTIDE SEQUENCE [LARGE SCALE GENOMIC DNA]</scope>
    <source>
        <strain evidence="1 2">CCY0110</strain>
    </source>
</reference>
<keyword evidence="2" id="KW-1185">Reference proteome</keyword>
<dbReference type="AlphaFoldDB" id="A3IIG5"/>
<protein>
    <submittedName>
        <fullName evidence="1">Uncharacterized protein</fullName>
    </submittedName>
</protein>
<comment type="caution">
    <text evidence="1">The sequence shown here is derived from an EMBL/GenBank/DDBJ whole genome shotgun (WGS) entry which is preliminary data.</text>
</comment>
<sequence length="36" mass="4482">MMQAFRRDRISCFWFRSRFMGVNNLLHLLPGRLIWI</sequence>
<evidence type="ECO:0000313" key="1">
    <source>
        <dbReference type="EMBL" id="EAZ93597.1"/>
    </source>
</evidence>
<organism evidence="1 2">
    <name type="scientific">Crocosphaera chwakensis CCY0110</name>
    <dbReference type="NCBI Taxonomy" id="391612"/>
    <lineage>
        <taxon>Bacteria</taxon>
        <taxon>Bacillati</taxon>
        <taxon>Cyanobacteriota</taxon>
        <taxon>Cyanophyceae</taxon>
        <taxon>Oscillatoriophycideae</taxon>
        <taxon>Chroococcales</taxon>
        <taxon>Aphanothecaceae</taxon>
        <taxon>Crocosphaera</taxon>
        <taxon>Crocosphaera chwakensis</taxon>
    </lineage>
</organism>
<dbReference type="EMBL" id="AAXW01000002">
    <property type="protein sequence ID" value="EAZ93597.1"/>
    <property type="molecule type" value="Genomic_DNA"/>
</dbReference>
<evidence type="ECO:0000313" key="2">
    <source>
        <dbReference type="Proteomes" id="UP000003781"/>
    </source>
</evidence>
<name>A3IIG5_9CHRO</name>
<gene>
    <name evidence="1" type="ORF">CY0110_17417</name>
</gene>
<accession>A3IIG5</accession>
<dbReference type="Proteomes" id="UP000003781">
    <property type="component" value="Unassembled WGS sequence"/>
</dbReference>
<proteinExistence type="predicted"/>